<organism evidence="2 3">
    <name type="scientific">Fibrella rubiginis</name>
    <dbReference type="NCBI Taxonomy" id="2817060"/>
    <lineage>
        <taxon>Bacteria</taxon>
        <taxon>Pseudomonadati</taxon>
        <taxon>Bacteroidota</taxon>
        <taxon>Cytophagia</taxon>
        <taxon>Cytophagales</taxon>
        <taxon>Spirosomataceae</taxon>
        <taxon>Fibrella</taxon>
    </lineage>
</organism>
<dbReference type="InterPro" id="IPR011990">
    <property type="entry name" value="TPR-like_helical_dom_sf"/>
</dbReference>
<evidence type="ECO:0008006" key="4">
    <source>
        <dbReference type="Google" id="ProtNLM"/>
    </source>
</evidence>
<feature type="compositionally biased region" description="Basic residues" evidence="1">
    <location>
        <begin position="161"/>
        <end position="172"/>
    </location>
</feature>
<dbReference type="RefSeq" id="WP_207367189.1">
    <property type="nucleotide sequence ID" value="NZ_JAFMYV010000016.1"/>
</dbReference>
<evidence type="ECO:0000313" key="3">
    <source>
        <dbReference type="Proteomes" id="UP000664034"/>
    </source>
</evidence>
<dbReference type="Proteomes" id="UP000664034">
    <property type="component" value="Unassembled WGS sequence"/>
</dbReference>
<dbReference type="SUPFAM" id="SSF48452">
    <property type="entry name" value="TPR-like"/>
    <property type="match status" value="1"/>
</dbReference>
<gene>
    <name evidence="2" type="ORF">J2I47_24135</name>
</gene>
<keyword evidence="3" id="KW-1185">Reference proteome</keyword>
<dbReference type="Gene3D" id="1.25.40.10">
    <property type="entry name" value="Tetratricopeptide repeat domain"/>
    <property type="match status" value="1"/>
</dbReference>
<proteinExistence type="predicted"/>
<evidence type="ECO:0000256" key="1">
    <source>
        <dbReference type="SAM" id="MobiDB-lite"/>
    </source>
</evidence>
<accession>A0A939GMQ7</accession>
<evidence type="ECO:0000313" key="2">
    <source>
        <dbReference type="EMBL" id="MBO0939660.1"/>
    </source>
</evidence>
<name>A0A939GMQ7_9BACT</name>
<dbReference type="AlphaFoldDB" id="A0A939GMQ7"/>
<dbReference type="EMBL" id="JAFMYV010000016">
    <property type="protein sequence ID" value="MBO0939660.1"/>
    <property type="molecule type" value="Genomic_DNA"/>
</dbReference>
<feature type="region of interest" description="Disordered" evidence="1">
    <location>
        <begin position="160"/>
        <end position="183"/>
    </location>
</feature>
<sequence length="241" mass="27096">MVLLVRLALFFVLLPSLGSAVVGDSVLSGTFLAESKLGLISRRNQARKQANIAYRQGRYEQALAQFRTVLETGQPVSAVEHLAVAHMYFRLHRFRPASYHYGLVSGSVTPAVFSIASAQLGVLACYRRDTATALSQFQRALLSDPENKAARLNYEWLKPRYSGKKRQPKPQKKAATAQQEVSQQVEKTEQQQAKLNPFRNVNMTEEQARRLLDALQNDDLPYALARRRQLHRSSAGTAGRW</sequence>
<reference evidence="2" key="1">
    <citation type="submission" date="2021-03" db="EMBL/GenBank/DDBJ databases">
        <title>Fibrella sp. HMF5335 genome sequencing and assembly.</title>
        <authorList>
            <person name="Kang H."/>
            <person name="Kim H."/>
            <person name="Bae S."/>
            <person name="Joh K."/>
        </authorList>
    </citation>
    <scope>NUCLEOTIDE SEQUENCE</scope>
    <source>
        <strain evidence="2">HMF5335</strain>
    </source>
</reference>
<protein>
    <recommendedName>
        <fullName evidence="4">Tetratricopeptide repeat protein</fullName>
    </recommendedName>
</protein>
<comment type="caution">
    <text evidence="2">The sequence shown here is derived from an EMBL/GenBank/DDBJ whole genome shotgun (WGS) entry which is preliminary data.</text>
</comment>